<evidence type="ECO:0000259" key="1">
    <source>
        <dbReference type="Pfam" id="PF01738"/>
    </source>
</evidence>
<dbReference type="eggNOG" id="COG0412">
    <property type="taxonomic scope" value="Bacteria"/>
</dbReference>
<protein>
    <submittedName>
        <fullName evidence="2">Carboxymethylenebutenolidase</fullName>
        <ecNumber evidence="2">3.1.1.45</ecNumber>
    </submittedName>
</protein>
<dbReference type="InterPro" id="IPR051049">
    <property type="entry name" value="Dienelactone_hydrolase-like"/>
</dbReference>
<name>C5BVE0_BEUC1</name>
<dbReference type="SUPFAM" id="SSF53474">
    <property type="entry name" value="alpha/beta-Hydrolases"/>
    <property type="match status" value="1"/>
</dbReference>
<reference evidence="2 3" key="1">
    <citation type="journal article" date="2009" name="Stand. Genomic Sci.">
        <title>Complete genome sequence of Beutenbergia cavernae type strain (HKI 0122).</title>
        <authorList>
            <person name="Land M."/>
            <person name="Pukall R."/>
            <person name="Abt B."/>
            <person name="Goker M."/>
            <person name="Rohde M."/>
            <person name="Glavina Del Rio T."/>
            <person name="Tice H."/>
            <person name="Copeland A."/>
            <person name="Cheng J.F."/>
            <person name="Lucas S."/>
            <person name="Chen F."/>
            <person name="Nolan M."/>
            <person name="Bruce D."/>
            <person name="Goodwin L."/>
            <person name="Pitluck S."/>
            <person name="Ivanova N."/>
            <person name="Mavromatis K."/>
            <person name="Ovchinnikova G."/>
            <person name="Pati A."/>
            <person name="Chen A."/>
            <person name="Palaniappan K."/>
            <person name="Hauser L."/>
            <person name="Chang Y.J."/>
            <person name="Jefferies C.C."/>
            <person name="Saunders E."/>
            <person name="Brettin T."/>
            <person name="Detter J.C."/>
            <person name="Han C."/>
            <person name="Chain P."/>
            <person name="Bristow J."/>
            <person name="Eisen J.A."/>
            <person name="Markowitz V."/>
            <person name="Hugenholtz P."/>
            <person name="Kyrpides N.C."/>
            <person name="Klenk H.P."/>
            <person name="Lapidus A."/>
        </authorList>
    </citation>
    <scope>NUCLEOTIDE SEQUENCE [LARGE SCALE GENOMIC DNA]</scope>
    <source>
        <strain evidence="3">ATCC BAA-8 / DSM 12333 / NBRC 16432</strain>
    </source>
</reference>
<sequence length="234" mass="24222">MATTRINVPTGDGDMPALLDLPPSGTGPGIVLVQEIFGVGEYVRTRAADLAGLGYVVVTPELFWRLGVSAVDDGAPGFLEEGMGLAQRLDWTTTVADVRAALAGLRERREVSGGVGLVGFCFGGGVAFAVAATDDVDALVSYYGSALPGLLELAPQVAAPSLHHFGEADMFIGPDAQEAIRAAVTATGGAFLTYPEAGHAFDNPHPAFHHPDASREAWRATTAFLADHLPVAVG</sequence>
<feature type="domain" description="Dienelactone hydrolase" evidence="1">
    <location>
        <begin position="16"/>
        <end position="228"/>
    </location>
</feature>
<dbReference type="HOGENOM" id="CLU_054590_7_3_11"/>
<dbReference type="Proteomes" id="UP000007962">
    <property type="component" value="Chromosome"/>
</dbReference>
<accession>C5BVE0</accession>
<dbReference type="PANTHER" id="PTHR46623">
    <property type="entry name" value="CARBOXYMETHYLENEBUTENOLIDASE-RELATED"/>
    <property type="match status" value="1"/>
</dbReference>
<gene>
    <name evidence="2" type="ordered locus">Bcav_2276</name>
</gene>
<dbReference type="KEGG" id="bcv:Bcav_2276"/>
<evidence type="ECO:0000313" key="3">
    <source>
        <dbReference type="Proteomes" id="UP000007962"/>
    </source>
</evidence>
<keyword evidence="2" id="KW-0378">Hydrolase</keyword>
<dbReference type="RefSeq" id="WP_015882767.1">
    <property type="nucleotide sequence ID" value="NC_012669.1"/>
</dbReference>
<dbReference type="AlphaFoldDB" id="C5BVE0"/>
<organism evidence="2 3">
    <name type="scientific">Beutenbergia cavernae (strain ATCC BAA-8 / DSM 12333 / CCUG 43141 / JCM 11478 / NBRC 16432 / NCIMB 13614 / HKI 0122)</name>
    <dbReference type="NCBI Taxonomy" id="471853"/>
    <lineage>
        <taxon>Bacteria</taxon>
        <taxon>Bacillati</taxon>
        <taxon>Actinomycetota</taxon>
        <taxon>Actinomycetes</taxon>
        <taxon>Micrococcales</taxon>
        <taxon>Beutenbergiaceae</taxon>
        <taxon>Beutenbergia</taxon>
    </lineage>
</organism>
<keyword evidence="3" id="KW-1185">Reference proteome</keyword>
<dbReference type="Pfam" id="PF01738">
    <property type="entry name" value="DLH"/>
    <property type="match status" value="1"/>
</dbReference>
<dbReference type="STRING" id="471853.Bcav_2276"/>
<dbReference type="OrthoDB" id="2834584at2"/>
<dbReference type="Gene3D" id="3.40.50.1820">
    <property type="entry name" value="alpha/beta hydrolase"/>
    <property type="match status" value="1"/>
</dbReference>
<dbReference type="EC" id="3.1.1.45" evidence="2"/>
<dbReference type="InterPro" id="IPR002925">
    <property type="entry name" value="Dienelactn_hydro"/>
</dbReference>
<dbReference type="InterPro" id="IPR029058">
    <property type="entry name" value="AB_hydrolase_fold"/>
</dbReference>
<dbReference type="EMBL" id="CP001618">
    <property type="protein sequence ID" value="ACQ80527.1"/>
    <property type="molecule type" value="Genomic_DNA"/>
</dbReference>
<evidence type="ECO:0000313" key="2">
    <source>
        <dbReference type="EMBL" id="ACQ80527.1"/>
    </source>
</evidence>
<proteinExistence type="predicted"/>
<dbReference type="PANTHER" id="PTHR46623:SF6">
    <property type="entry name" value="ALPHA_BETA-HYDROLASES SUPERFAMILY PROTEIN"/>
    <property type="match status" value="1"/>
</dbReference>
<dbReference type="GO" id="GO:0008806">
    <property type="term" value="F:carboxymethylenebutenolidase activity"/>
    <property type="evidence" value="ECO:0007669"/>
    <property type="project" value="UniProtKB-EC"/>
</dbReference>